<name>A0A1P8UK50_9GAMM</name>
<evidence type="ECO:0000313" key="2">
    <source>
        <dbReference type="Proteomes" id="UP000243807"/>
    </source>
</evidence>
<keyword evidence="2" id="KW-1185">Reference proteome</keyword>
<reference evidence="1 2" key="1">
    <citation type="submission" date="2017-01" db="EMBL/GenBank/DDBJ databases">
        <title>Draft sequence of Acidihalobacter ferrooxidans strain DSM 14175 (strain V8).</title>
        <authorList>
            <person name="Khaleque H.N."/>
            <person name="Ramsay J.P."/>
            <person name="Murphy R.J.T."/>
            <person name="Kaksonen A.H."/>
            <person name="Boxall N.J."/>
            <person name="Watkin E.L.J."/>
        </authorList>
    </citation>
    <scope>NUCLEOTIDE SEQUENCE [LARGE SCALE GENOMIC DNA]</scope>
    <source>
        <strain evidence="1 2">V8</strain>
    </source>
</reference>
<dbReference type="KEGG" id="afy:BW247_14835"/>
<dbReference type="STRING" id="1765967.BW247_14835"/>
<gene>
    <name evidence="1" type="ORF">BW247_14835</name>
</gene>
<dbReference type="RefSeq" id="WP_076837828.1">
    <property type="nucleotide sequence ID" value="NZ_CP019434.1"/>
</dbReference>
<dbReference type="Proteomes" id="UP000243807">
    <property type="component" value="Chromosome"/>
</dbReference>
<evidence type="ECO:0008006" key="3">
    <source>
        <dbReference type="Google" id="ProtNLM"/>
    </source>
</evidence>
<sequence>MNPIQWVMRLEVVDRSGVLARISAVCAYWAVSLRLIQNSDAAVEGISTVLLGFAVPESRAVLLRRHLRRLGMVRAAELLRHDDPRLREVASVRLTTGAHPRCAPKVQVTALDAAGGHLLIGPMQAVEDCLGELRRSGLLQSLSRALIVP</sequence>
<organism evidence="1 2">
    <name type="scientific">Acidihalobacter ferrooxydans</name>
    <dbReference type="NCBI Taxonomy" id="1765967"/>
    <lineage>
        <taxon>Bacteria</taxon>
        <taxon>Pseudomonadati</taxon>
        <taxon>Pseudomonadota</taxon>
        <taxon>Gammaproteobacteria</taxon>
        <taxon>Chromatiales</taxon>
        <taxon>Ectothiorhodospiraceae</taxon>
        <taxon>Acidihalobacter</taxon>
    </lineage>
</organism>
<dbReference type="EMBL" id="CP019434">
    <property type="protein sequence ID" value="APZ44205.1"/>
    <property type="molecule type" value="Genomic_DNA"/>
</dbReference>
<proteinExistence type="predicted"/>
<protein>
    <recommendedName>
        <fullName evidence="3">ACT domain-containing protein</fullName>
    </recommendedName>
</protein>
<evidence type="ECO:0000313" key="1">
    <source>
        <dbReference type="EMBL" id="APZ44205.1"/>
    </source>
</evidence>
<dbReference type="OrthoDB" id="5794796at2"/>
<dbReference type="AlphaFoldDB" id="A0A1P8UK50"/>
<accession>A0A1P8UK50</accession>